<reference evidence="2 3" key="1">
    <citation type="journal article" date="2016" name="Nat. Commun.">
        <title>Thousands of microbial genomes shed light on interconnected biogeochemical processes in an aquifer system.</title>
        <authorList>
            <person name="Anantharaman K."/>
            <person name="Brown C.T."/>
            <person name="Hug L.A."/>
            <person name="Sharon I."/>
            <person name="Castelle C.J."/>
            <person name="Probst A.J."/>
            <person name="Thomas B.C."/>
            <person name="Singh A."/>
            <person name="Wilkins M.J."/>
            <person name="Karaoz U."/>
            <person name="Brodie E.L."/>
            <person name="Williams K.H."/>
            <person name="Hubbard S.S."/>
            <person name="Banfield J.F."/>
        </authorList>
    </citation>
    <scope>NUCLEOTIDE SEQUENCE [LARGE SCALE GENOMIC DNA]</scope>
</reference>
<dbReference type="AlphaFoldDB" id="A0A1F8DU42"/>
<accession>A0A1F8DU42</accession>
<gene>
    <name evidence="2" type="ORF">A2755_00155</name>
</gene>
<evidence type="ECO:0000313" key="2">
    <source>
        <dbReference type="EMBL" id="OGM91509.1"/>
    </source>
</evidence>
<keyword evidence="1" id="KW-0812">Transmembrane</keyword>
<feature type="transmembrane region" description="Helical" evidence="1">
    <location>
        <begin position="6"/>
        <end position="25"/>
    </location>
</feature>
<dbReference type="Proteomes" id="UP000177029">
    <property type="component" value="Unassembled WGS sequence"/>
</dbReference>
<keyword evidence="1" id="KW-1133">Transmembrane helix</keyword>
<protein>
    <submittedName>
        <fullName evidence="2">Uncharacterized protein</fullName>
    </submittedName>
</protein>
<comment type="caution">
    <text evidence="2">The sequence shown here is derived from an EMBL/GenBank/DDBJ whole genome shotgun (WGS) entry which is preliminary data.</text>
</comment>
<evidence type="ECO:0000256" key="1">
    <source>
        <dbReference type="SAM" id="Phobius"/>
    </source>
</evidence>
<feature type="transmembrane region" description="Helical" evidence="1">
    <location>
        <begin position="139"/>
        <end position="156"/>
    </location>
</feature>
<proteinExistence type="predicted"/>
<name>A0A1F8DU42_9BACT</name>
<feature type="transmembrane region" description="Helical" evidence="1">
    <location>
        <begin position="71"/>
        <end position="90"/>
    </location>
</feature>
<feature type="transmembrane region" description="Helical" evidence="1">
    <location>
        <begin position="102"/>
        <end position="119"/>
    </location>
</feature>
<evidence type="ECO:0000313" key="3">
    <source>
        <dbReference type="Proteomes" id="UP000177029"/>
    </source>
</evidence>
<dbReference type="EMBL" id="MGIP01000010">
    <property type="protein sequence ID" value="OGM91509.1"/>
    <property type="molecule type" value="Genomic_DNA"/>
</dbReference>
<dbReference type="STRING" id="1802555.A2755_00155"/>
<organism evidence="2 3">
    <name type="scientific">Candidatus Wolfebacteria bacterium RIFCSPHIGHO2_01_FULL_48_22</name>
    <dbReference type="NCBI Taxonomy" id="1802555"/>
    <lineage>
        <taxon>Bacteria</taxon>
        <taxon>Candidatus Wolfeibacteriota</taxon>
    </lineage>
</organism>
<keyword evidence="1" id="KW-0472">Membrane</keyword>
<sequence>MILIYSIILGIVLYVTDFIAVKLSKQKFSIIGSMENIIDRISGENIWVRLSVVLGTPFLSFYLTYNFPEGSFGYWAFMILGLVSVGYLGVSWLETSSFSAPAPKAIVLFAIGVGIWILGDKTGAGLASGGIDISNDISVVLGWIFVIAAFVVYRRARKTE</sequence>